<dbReference type="HOGENOM" id="CLU_129874_0_0_6"/>
<dbReference type="EnsemblBacteria" id="AAW84649">
    <property type="protein sequence ID" value="AAW84649"/>
    <property type="gene ID" value="VF_0154"/>
</dbReference>
<dbReference type="CDD" id="cd16377">
    <property type="entry name" value="23S_rRNA_IVP_like"/>
    <property type="match status" value="1"/>
</dbReference>
<dbReference type="PANTHER" id="PTHR38471">
    <property type="entry name" value="FOUR HELIX BUNDLE PROTEIN"/>
    <property type="match status" value="1"/>
</dbReference>
<protein>
    <recommendedName>
        <fullName evidence="3">Four helix bundle protein</fullName>
    </recommendedName>
</protein>
<gene>
    <name evidence="1" type="ordered locus">VF_0154</name>
</gene>
<dbReference type="RefSeq" id="WP_011261014.1">
    <property type="nucleotide sequence ID" value="NC_006840.2"/>
</dbReference>
<dbReference type="NCBIfam" id="TIGR02436">
    <property type="entry name" value="four helix bundle protein"/>
    <property type="match status" value="1"/>
</dbReference>
<proteinExistence type="predicted"/>
<dbReference type="eggNOG" id="COG0399">
    <property type="taxonomic scope" value="Bacteria"/>
</dbReference>
<dbReference type="InterPro" id="IPR012657">
    <property type="entry name" value="23S_rRNA-intervening_sequence"/>
</dbReference>
<dbReference type="PANTHER" id="PTHR38471:SF2">
    <property type="entry name" value="FOUR HELIX BUNDLE PROTEIN"/>
    <property type="match status" value="1"/>
</dbReference>
<dbReference type="Gene3D" id="1.20.1440.60">
    <property type="entry name" value="23S rRNA-intervening sequence"/>
    <property type="match status" value="1"/>
</dbReference>
<dbReference type="Pfam" id="PF05635">
    <property type="entry name" value="23S_rRNA_IVP"/>
    <property type="match status" value="1"/>
</dbReference>
<dbReference type="AlphaFoldDB" id="Q5E8J7"/>
<dbReference type="GeneID" id="54162780"/>
<dbReference type="KEGG" id="vfi:VF_0154"/>
<name>Q5E8J7_ALIF1</name>
<accession>Q5E8J7</accession>
<dbReference type="EMBL" id="CP000020">
    <property type="protein sequence ID" value="AAW84649.1"/>
    <property type="molecule type" value="Genomic_DNA"/>
</dbReference>
<dbReference type="Proteomes" id="UP000000537">
    <property type="component" value="Chromosome I"/>
</dbReference>
<evidence type="ECO:0000313" key="2">
    <source>
        <dbReference type="Proteomes" id="UP000000537"/>
    </source>
</evidence>
<keyword evidence="2" id="KW-1185">Reference proteome</keyword>
<dbReference type="STRING" id="312309.VF_0154"/>
<dbReference type="NCBIfam" id="NF008912">
    <property type="entry name" value="PRK12275.1-6"/>
    <property type="match status" value="1"/>
</dbReference>
<evidence type="ECO:0000313" key="1">
    <source>
        <dbReference type="EMBL" id="AAW84649.1"/>
    </source>
</evidence>
<sequence length="117" mass="13272">MRCEKLKVWKRACRLSCEIYKTTSSIKDYGFRDQITRSGLSVPSNIAEGEERSGVKEQIRFLNYSQGSAAELITQLFIGIEIGYIEKQKGLELINETKEILAIVSQLSKNKKAVLKN</sequence>
<dbReference type="InterPro" id="IPR036583">
    <property type="entry name" value="23S_rRNA_IVS_sf"/>
</dbReference>
<dbReference type="SUPFAM" id="SSF158446">
    <property type="entry name" value="IVS-encoded protein-like"/>
    <property type="match status" value="1"/>
</dbReference>
<dbReference type="PATRIC" id="fig|312309.11.peg.153"/>
<organism evidence="1 2">
    <name type="scientific">Aliivibrio fischeri (strain ATCC 700601 / ES114)</name>
    <name type="common">Vibrio fischeri</name>
    <dbReference type="NCBI Taxonomy" id="312309"/>
    <lineage>
        <taxon>Bacteria</taxon>
        <taxon>Pseudomonadati</taxon>
        <taxon>Pseudomonadota</taxon>
        <taxon>Gammaproteobacteria</taxon>
        <taxon>Vibrionales</taxon>
        <taxon>Vibrionaceae</taxon>
        <taxon>Aliivibrio</taxon>
    </lineage>
</organism>
<reference evidence="1 2" key="2">
    <citation type="journal article" date="2008" name="BMC Genomics">
        <title>Comparative genomics-based investigation of resequencing targets in Vibrio fischeri: focus on point miscalls and artefactual expansions.</title>
        <authorList>
            <person name="Mandel M.J."/>
            <person name="Stabb E.V."/>
            <person name="Ruby E.G."/>
        </authorList>
    </citation>
    <scope>NUCLEOTIDE SEQUENCE [LARGE SCALE GENOMIC DNA]</scope>
    <source>
        <strain evidence="2">ATCC 700601 / ES114</strain>
    </source>
</reference>
<reference evidence="1 2" key="1">
    <citation type="journal article" date="2005" name="Proc. Natl. Acad. Sci. U.S.A.">
        <title>Complete genome sequence of Vibrio fischeri: a symbiotic bacterium with pathogenic congeners.</title>
        <authorList>
            <person name="Ruby E.G."/>
            <person name="Urbanowski M."/>
            <person name="Campbell J."/>
            <person name="Dunn A."/>
            <person name="Faini M."/>
            <person name="Gunsalus R."/>
            <person name="Lostroh P."/>
            <person name="Lupp C."/>
            <person name="McCann J."/>
            <person name="Millikan D."/>
            <person name="Schaefer A."/>
            <person name="Stabb E."/>
            <person name="Stevens A."/>
            <person name="Visick K."/>
            <person name="Whistler C."/>
            <person name="Greenberg E.P."/>
        </authorList>
    </citation>
    <scope>NUCLEOTIDE SEQUENCE [LARGE SCALE GENOMIC DNA]</scope>
    <source>
        <strain evidence="2">ATCC 700601 / ES114</strain>
    </source>
</reference>
<evidence type="ECO:0008006" key="3">
    <source>
        <dbReference type="Google" id="ProtNLM"/>
    </source>
</evidence>
<dbReference type="OrthoDB" id="160990at2"/>